<gene>
    <name evidence="1" type="ORF">AAG570_009666</name>
</gene>
<dbReference type="Proteomes" id="UP001558652">
    <property type="component" value="Unassembled WGS sequence"/>
</dbReference>
<sequence>MQFSNQPGRTVWNCGDQPNLDRIQAFQSKVLCTIIDAPWDAGSVMAEGEGESGEVMLATAVHPTGVSPLVKREQDQVSNQIRTGCGYSPLSAAVSHINNCIERLTLLII</sequence>
<comment type="caution">
    <text evidence="1">The sequence shown here is derived from an EMBL/GenBank/DDBJ whole genome shotgun (WGS) entry which is preliminary data.</text>
</comment>
<organism evidence="1 2">
    <name type="scientific">Ranatra chinensis</name>
    <dbReference type="NCBI Taxonomy" id="642074"/>
    <lineage>
        <taxon>Eukaryota</taxon>
        <taxon>Metazoa</taxon>
        <taxon>Ecdysozoa</taxon>
        <taxon>Arthropoda</taxon>
        <taxon>Hexapoda</taxon>
        <taxon>Insecta</taxon>
        <taxon>Pterygota</taxon>
        <taxon>Neoptera</taxon>
        <taxon>Paraneoptera</taxon>
        <taxon>Hemiptera</taxon>
        <taxon>Heteroptera</taxon>
        <taxon>Panheteroptera</taxon>
        <taxon>Nepomorpha</taxon>
        <taxon>Nepidae</taxon>
        <taxon>Ranatrinae</taxon>
        <taxon>Ranatra</taxon>
    </lineage>
</organism>
<protein>
    <submittedName>
        <fullName evidence="1">Uncharacterized protein</fullName>
    </submittedName>
</protein>
<keyword evidence="2" id="KW-1185">Reference proteome</keyword>
<reference evidence="1 2" key="1">
    <citation type="submission" date="2024-07" db="EMBL/GenBank/DDBJ databases">
        <title>Chromosome-level genome assembly of the water stick insect Ranatra chinensis (Heteroptera: Nepidae).</title>
        <authorList>
            <person name="Liu X."/>
        </authorList>
    </citation>
    <scope>NUCLEOTIDE SEQUENCE [LARGE SCALE GENOMIC DNA]</scope>
    <source>
        <strain evidence="1">Cailab_2021Rc</strain>
        <tissue evidence="1">Muscle</tissue>
    </source>
</reference>
<name>A0ABD0YPS0_9HEMI</name>
<dbReference type="AlphaFoldDB" id="A0ABD0YPS0"/>
<accession>A0ABD0YPS0</accession>
<proteinExistence type="predicted"/>
<dbReference type="EMBL" id="JBFDAA010000004">
    <property type="protein sequence ID" value="KAL1137971.1"/>
    <property type="molecule type" value="Genomic_DNA"/>
</dbReference>
<evidence type="ECO:0000313" key="1">
    <source>
        <dbReference type="EMBL" id="KAL1137971.1"/>
    </source>
</evidence>
<evidence type="ECO:0000313" key="2">
    <source>
        <dbReference type="Proteomes" id="UP001558652"/>
    </source>
</evidence>